<dbReference type="Proteomes" id="UP000078397">
    <property type="component" value="Unassembled WGS sequence"/>
</dbReference>
<dbReference type="SUPFAM" id="SSF103473">
    <property type="entry name" value="MFS general substrate transporter"/>
    <property type="match status" value="1"/>
</dbReference>
<feature type="transmembrane region" description="Helical" evidence="9">
    <location>
        <begin position="241"/>
        <end position="264"/>
    </location>
</feature>
<keyword evidence="12" id="KW-1185">Reference proteome</keyword>
<evidence type="ECO:0000259" key="10">
    <source>
        <dbReference type="PROSITE" id="PS50850"/>
    </source>
</evidence>
<evidence type="ECO:0000256" key="2">
    <source>
        <dbReference type="ARBA" id="ARBA00010992"/>
    </source>
</evidence>
<dbReference type="FunFam" id="1.20.1250.20:FF:000474">
    <property type="entry name" value="Sugar transporter, putative"/>
    <property type="match status" value="1"/>
</dbReference>
<dbReference type="KEGG" id="pchm:VFPPC_10428"/>
<dbReference type="Pfam" id="PF00083">
    <property type="entry name" value="Sugar_tr"/>
    <property type="match status" value="1"/>
</dbReference>
<protein>
    <submittedName>
        <fullName evidence="11">Sugar porter (SP) family MFS transporter</fullName>
    </submittedName>
</protein>
<dbReference type="GO" id="GO:0022857">
    <property type="term" value="F:transmembrane transporter activity"/>
    <property type="evidence" value="ECO:0007669"/>
    <property type="project" value="InterPro"/>
</dbReference>
<feature type="transmembrane region" description="Helical" evidence="9">
    <location>
        <begin position="545"/>
        <end position="564"/>
    </location>
</feature>
<evidence type="ECO:0000256" key="9">
    <source>
        <dbReference type="SAM" id="Phobius"/>
    </source>
</evidence>
<dbReference type="InterPro" id="IPR003663">
    <property type="entry name" value="Sugar/inositol_transpt"/>
</dbReference>
<feature type="transmembrane region" description="Helical" evidence="9">
    <location>
        <begin position="364"/>
        <end position="384"/>
    </location>
</feature>
<comment type="subcellular location">
    <subcellularLocation>
        <location evidence="1">Membrane</location>
        <topology evidence="1">Multi-pass membrane protein</topology>
    </subcellularLocation>
</comment>
<dbReference type="InterPro" id="IPR036259">
    <property type="entry name" value="MFS_trans_sf"/>
</dbReference>
<evidence type="ECO:0000256" key="3">
    <source>
        <dbReference type="ARBA" id="ARBA00022448"/>
    </source>
</evidence>
<evidence type="ECO:0000256" key="6">
    <source>
        <dbReference type="ARBA" id="ARBA00023136"/>
    </source>
</evidence>
<dbReference type="InterPro" id="IPR050814">
    <property type="entry name" value="Myo-inositol_Transporter"/>
</dbReference>
<evidence type="ECO:0000256" key="7">
    <source>
        <dbReference type="RuleBase" id="RU003346"/>
    </source>
</evidence>
<proteinExistence type="inferred from homology"/>
<keyword evidence="6 9" id="KW-0472">Membrane</keyword>
<feature type="domain" description="Major facilitator superfamily (MFS) profile" evidence="10">
    <location>
        <begin position="112"/>
        <end position="568"/>
    </location>
</feature>
<evidence type="ECO:0000313" key="11">
    <source>
        <dbReference type="EMBL" id="OAQ59367.2"/>
    </source>
</evidence>
<feature type="transmembrane region" description="Helical" evidence="9">
    <location>
        <begin position="151"/>
        <end position="172"/>
    </location>
</feature>
<feature type="transmembrane region" description="Helical" evidence="9">
    <location>
        <begin position="514"/>
        <end position="533"/>
    </location>
</feature>
<feature type="transmembrane region" description="Helical" evidence="9">
    <location>
        <begin position="433"/>
        <end position="456"/>
    </location>
</feature>
<feature type="transmembrane region" description="Helical" evidence="9">
    <location>
        <begin position="404"/>
        <end position="421"/>
    </location>
</feature>
<dbReference type="InterPro" id="IPR020846">
    <property type="entry name" value="MFS_dom"/>
</dbReference>
<dbReference type="RefSeq" id="XP_022284016.1">
    <property type="nucleotide sequence ID" value="XM_022428709.1"/>
</dbReference>
<evidence type="ECO:0000256" key="8">
    <source>
        <dbReference type="SAM" id="MobiDB-lite"/>
    </source>
</evidence>
<dbReference type="PANTHER" id="PTHR48020">
    <property type="entry name" value="PROTON MYO-INOSITOL COTRANSPORTER"/>
    <property type="match status" value="1"/>
</dbReference>
<feature type="region of interest" description="Disordered" evidence="8">
    <location>
        <begin position="1"/>
        <end position="32"/>
    </location>
</feature>
<evidence type="ECO:0000256" key="1">
    <source>
        <dbReference type="ARBA" id="ARBA00004141"/>
    </source>
</evidence>
<keyword evidence="4 9" id="KW-0812">Transmembrane</keyword>
<dbReference type="Gene3D" id="1.20.1250.20">
    <property type="entry name" value="MFS general substrate transporter like domains"/>
    <property type="match status" value="1"/>
</dbReference>
<dbReference type="NCBIfam" id="TIGR00879">
    <property type="entry name" value="SP"/>
    <property type="match status" value="1"/>
</dbReference>
<gene>
    <name evidence="11" type="ORF">VFPPC_10428</name>
</gene>
<dbReference type="GO" id="GO:0015791">
    <property type="term" value="P:polyol transmembrane transport"/>
    <property type="evidence" value="ECO:0007669"/>
    <property type="project" value="UniProtKB-ARBA"/>
</dbReference>
<dbReference type="GO" id="GO:0016020">
    <property type="term" value="C:membrane"/>
    <property type="evidence" value="ECO:0007669"/>
    <property type="project" value="UniProtKB-SubCell"/>
</dbReference>
<evidence type="ECO:0000256" key="5">
    <source>
        <dbReference type="ARBA" id="ARBA00022989"/>
    </source>
</evidence>
<keyword evidence="3 7" id="KW-0813">Transport</keyword>
<sequence>MEKKVSSESPDGLRDEPVMQHAEQQGRRGSTALNIIENPLKRKTEDQAVRDAKTFAETHGMSEHAELFGRAALVARDPKRFEMISELHEEERSALLYERDHKWHGPFMLWYSIGLCAVGAATQGWDQTGANGANLSFPQEFGIDKPGRDEWIVGLVNSIIFLTAGLIGAFIVDPLNHYLGRRGEIFVTAACLTATPIGSGFAKSWQGLFAARFVMGIGIGAKNATVPIYSAEMAPARTRGALVMFWQLWVVAGIFLGFAANVIVKDTGPIAWRLQFGSAFIPSFVLMIGIFFCPESPRWLMKHNKHDKAFRSMLRLRAHPIIAARDFYYSYIIYEEEKKEARGSGYFSRLWDCFAVPRIRRANYGASTVMIAQQMCGINIISFYSSSIFESVGYTATEALYASLGYGAVQVLATIPTLFLIDTKGRRTLTMITFPLMCIFLLAAGLSLLPNGAYHIAPQDANQNPGNDFRSRGARIGPVVLFVYLFTICYSLGEGPVAFQYSAEVFPTIQREQGMAWAVCINNTFAGILGLTFPRMKTVMTSTGAFGFYAGLNLVAWVMIFCFVRETKQLTLEELDQVFSVPTKKFIHYESTVWLPWFIKRYVFFQKIPRPPPIIEKAENVDDVKEA</sequence>
<name>A0A179F1Q3_METCM</name>
<dbReference type="AlphaFoldDB" id="A0A179F1Q3"/>
<evidence type="ECO:0000256" key="4">
    <source>
        <dbReference type="ARBA" id="ARBA00022692"/>
    </source>
</evidence>
<reference evidence="11 12" key="1">
    <citation type="journal article" date="2016" name="PLoS Pathog.">
        <title>Biosynthesis of antibiotic leucinostatins in bio-control fungus Purpureocillium lilacinum and their inhibition on phytophthora revealed by genome mining.</title>
        <authorList>
            <person name="Wang G."/>
            <person name="Liu Z."/>
            <person name="Lin R."/>
            <person name="Li E."/>
            <person name="Mao Z."/>
            <person name="Ling J."/>
            <person name="Yang Y."/>
            <person name="Yin W.B."/>
            <person name="Xie B."/>
        </authorList>
    </citation>
    <scope>NUCLEOTIDE SEQUENCE [LARGE SCALE GENOMIC DNA]</scope>
    <source>
        <strain evidence="11">170</strain>
    </source>
</reference>
<dbReference type="PROSITE" id="PS50850">
    <property type="entry name" value="MFS"/>
    <property type="match status" value="1"/>
</dbReference>
<comment type="caution">
    <text evidence="11">The sequence shown here is derived from an EMBL/GenBank/DDBJ whole genome shotgun (WGS) entry which is preliminary data.</text>
</comment>
<organism evidence="11 12">
    <name type="scientific">Pochonia chlamydosporia 170</name>
    <dbReference type="NCBI Taxonomy" id="1380566"/>
    <lineage>
        <taxon>Eukaryota</taxon>
        <taxon>Fungi</taxon>
        <taxon>Dikarya</taxon>
        <taxon>Ascomycota</taxon>
        <taxon>Pezizomycotina</taxon>
        <taxon>Sordariomycetes</taxon>
        <taxon>Hypocreomycetidae</taxon>
        <taxon>Hypocreales</taxon>
        <taxon>Clavicipitaceae</taxon>
        <taxon>Pochonia</taxon>
    </lineage>
</organism>
<dbReference type="OrthoDB" id="5290825at2759"/>
<dbReference type="PROSITE" id="PS00217">
    <property type="entry name" value="SUGAR_TRANSPORT_2"/>
    <property type="match status" value="1"/>
</dbReference>
<dbReference type="GeneID" id="28852794"/>
<comment type="similarity">
    <text evidence="2 7">Belongs to the major facilitator superfamily. Sugar transporter (TC 2.A.1.1) family.</text>
</comment>
<dbReference type="InterPro" id="IPR005829">
    <property type="entry name" value="Sugar_transporter_CS"/>
</dbReference>
<feature type="transmembrane region" description="Helical" evidence="9">
    <location>
        <begin position="476"/>
        <end position="493"/>
    </location>
</feature>
<feature type="compositionally biased region" description="Basic and acidic residues" evidence="8">
    <location>
        <begin position="1"/>
        <end position="18"/>
    </location>
</feature>
<keyword evidence="5 9" id="KW-1133">Transmembrane helix</keyword>
<dbReference type="GO" id="GO:0015798">
    <property type="term" value="P:myo-inositol transport"/>
    <property type="evidence" value="ECO:0007669"/>
    <property type="project" value="UniProtKB-ARBA"/>
</dbReference>
<feature type="transmembrane region" description="Helical" evidence="9">
    <location>
        <begin position="270"/>
        <end position="293"/>
    </location>
</feature>
<dbReference type="InterPro" id="IPR005828">
    <property type="entry name" value="MFS_sugar_transport-like"/>
</dbReference>
<dbReference type="EMBL" id="LSBJ02000011">
    <property type="protein sequence ID" value="OAQ59367.2"/>
    <property type="molecule type" value="Genomic_DNA"/>
</dbReference>
<dbReference type="PRINTS" id="PR00171">
    <property type="entry name" value="SUGRTRNSPORT"/>
</dbReference>
<feature type="transmembrane region" description="Helical" evidence="9">
    <location>
        <begin position="208"/>
        <end position="229"/>
    </location>
</feature>
<evidence type="ECO:0000313" key="12">
    <source>
        <dbReference type="Proteomes" id="UP000078397"/>
    </source>
</evidence>
<accession>A0A179F1Q3</accession>
<dbReference type="PANTHER" id="PTHR48020:SF13">
    <property type="entry name" value="MAJOR FACILITATOR SUPERFAMILY (MFS) PROFILE DOMAIN-CONTAINING PROTEIN"/>
    <property type="match status" value="1"/>
</dbReference>